<dbReference type="FunFam" id="1.20.1250.20:FF:000013">
    <property type="entry name" value="MFS general substrate transporter"/>
    <property type="match status" value="1"/>
</dbReference>
<dbReference type="FunFam" id="1.20.1250.20:FF:000018">
    <property type="entry name" value="MFS transporter permease"/>
    <property type="match status" value="1"/>
</dbReference>
<keyword evidence="9" id="KW-1185">Reference proteome</keyword>
<feature type="transmembrane region" description="Helical" evidence="6">
    <location>
        <begin position="330"/>
        <end position="349"/>
    </location>
</feature>
<dbReference type="GO" id="GO:0016020">
    <property type="term" value="C:membrane"/>
    <property type="evidence" value="ECO:0007669"/>
    <property type="project" value="UniProtKB-SubCell"/>
</dbReference>
<dbReference type="InterPro" id="IPR011701">
    <property type="entry name" value="MFS"/>
</dbReference>
<evidence type="ECO:0000256" key="5">
    <source>
        <dbReference type="ARBA" id="ARBA00023136"/>
    </source>
</evidence>
<evidence type="ECO:0000313" key="8">
    <source>
        <dbReference type="EMBL" id="KPI45310.1"/>
    </source>
</evidence>
<dbReference type="PANTHER" id="PTHR43791">
    <property type="entry name" value="PERMEASE-RELATED"/>
    <property type="match status" value="1"/>
</dbReference>
<feature type="transmembrane region" description="Helical" evidence="6">
    <location>
        <begin position="160"/>
        <end position="181"/>
    </location>
</feature>
<evidence type="ECO:0000256" key="4">
    <source>
        <dbReference type="ARBA" id="ARBA00022989"/>
    </source>
</evidence>
<keyword evidence="3 6" id="KW-0812">Transmembrane</keyword>
<feature type="transmembrane region" description="Helical" evidence="6">
    <location>
        <begin position="306"/>
        <end position="323"/>
    </location>
</feature>
<feature type="domain" description="Major facilitator superfamily (MFS) profile" evidence="7">
    <location>
        <begin position="33"/>
        <end position="447"/>
    </location>
</feature>
<feature type="transmembrane region" description="Helical" evidence="6">
    <location>
        <begin position="99"/>
        <end position="119"/>
    </location>
</feature>
<dbReference type="GO" id="GO:0022857">
    <property type="term" value="F:transmembrane transporter activity"/>
    <property type="evidence" value="ECO:0007669"/>
    <property type="project" value="InterPro"/>
</dbReference>
<dbReference type="Pfam" id="PF07690">
    <property type="entry name" value="MFS_1"/>
    <property type="match status" value="1"/>
</dbReference>
<dbReference type="Proteomes" id="UP000038010">
    <property type="component" value="Unassembled WGS sequence"/>
</dbReference>
<feature type="transmembrane region" description="Helical" evidence="6">
    <location>
        <begin position="125"/>
        <end position="148"/>
    </location>
</feature>
<organism evidence="8 9">
    <name type="scientific">Cyphellophora attinorum</name>
    <dbReference type="NCBI Taxonomy" id="1664694"/>
    <lineage>
        <taxon>Eukaryota</taxon>
        <taxon>Fungi</taxon>
        <taxon>Dikarya</taxon>
        <taxon>Ascomycota</taxon>
        <taxon>Pezizomycotina</taxon>
        <taxon>Eurotiomycetes</taxon>
        <taxon>Chaetothyriomycetidae</taxon>
        <taxon>Chaetothyriales</taxon>
        <taxon>Cyphellophoraceae</taxon>
        <taxon>Cyphellophora</taxon>
    </lineage>
</organism>
<dbReference type="AlphaFoldDB" id="A0A0N1HH92"/>
<dbReference type="GeneID" id="28734478"/>
<keyword evidence="5 6" id="KW-0472">Membrane</keyword>
<dbReference type="RefSeq" id="XP_018005273.1">
    <property type="nucleotide sequence ID" value="XM_018142598.1"/>
</dbReference>
<dbReference type="SUPFAM" id="SSF103473">
    <property type="entry name" value="MFS general substrate transporter"/>
    <property type="match status" value="1"/>
</dbReference>
<sequence length="478" mass="52729">MSEKAEIAMTEDVTDLNQDATYKSLNRKWDFRILPVLFLIFFSSFLDRASIGNASIAGLGKDLSLKGQSYNIALALFFVVYLLVDVPAVWLFKIVGRGRFLSASVVCWGCTTLGIGFVTNEAQLYALRCMLGFFEGGLTPCLFLYLGLFYSRYELQSRIAWFYISAPLSNAVGGLLASGLGQIHVGRYRTWRWIFIVEGAATILLGFFCWFVLPNKPSDAGYLTAEEKVVAEARLAENTNSFGNEAEQREKFNIKKAGRGIFDQNTILIAVASLGIYCNVYAYSLFSPTIIRQFGYSVVDSQLLSAPPYVLAAIWVLVSCYLSDRLRLRGPFMLFGSVLLIIGWTIQLACHGTGVRYFGLFVVAVGAFGSIPPSLTWLINNVQPEISRNTATGLVVAFGNVGGIITTFTYMGSGGPKTGNALQIGMSCLTLVCTGSLMMINSWENKKRARGERDYRLTNGKTPAEQLGSRHPEFRLCL</sequence>
<keyword evidence="2" id="KW-0813">Transport</keyword>
<evidence type="ECO:0000256" key="1">
    <source>
        <dbReference type="ARBA" id="ARBA00004141"/>
    </source>
</evidence>
<comment type="caution">
    <text evidence="8">The sequence shown here is derived from an EMBL/GenBank/DDBJ whole genome shotgun (WGS) entry which is preliminary data.</text>
</comment>
<feature type="transmembrane region" description="Helical" evidence="6">
    <location>
        <begin position="71"/>
        <end position="92"/>
    </location>
</feature>
<dbReference type="InterPro" id="IPR036259">
    <property type="entry name" value="MFS_trans_sf"/>
</dbReference>
<evidence type="ECO:0000256" key="6">
    <source>
        <dbReference type="SAM" id="Phobius"/>
    </source>
</evidence>
<name>A0A0N1HH92_9EURO</name>
<dbReference type="EMBL" id="LFJN01000002">
    <property type="protein sequence ID" value="KPI45310.1"/>
    <property type="molecule type" value="Genomic_DNA"/>
</dbReference>
<gene>
    <name evidence="8" type="ORF">AB675_2611</name>
</gene>
<dbReference type="Gene3D" id="1.20.1250.20">
    <property type="entry name" value="MFS general substrate transporter like domains"/>
    <property type="match status" value="2"/>
</dbReference>
<dbReference type="OrthoDB" id="2985014at2759"/>
<proteinExistence type="predicted"/>
<evidence type="ECO:0000256" key="3">
    <source>
        <dbReference type="ARBA" id="ARBA00022692"/>
    </source>
</evidence>
<dbReference type="PANTHER" id="PTHR43791:SF5">
    <property type="entry name" value="MAJOR FACILITATOR SUPERFAMILY (MFS) PROFILE DOMAIN-CONTAINING PROTEIN"/>
    <property type="match status" value="1"/>
</dbReference>
<reference evidence="8 9" key="1">
    <citation type="submission" date="2015-06" db="EMBL/GenBank/DDBJ databases">
        <title>Draft genome of the ant-associated black yeast Phialophora attae CBS 131958.</title>
        <authorList>
            <person name="Moreno L.F."/>
            <person name="Stielow B.J."/>
            <person name="de Hoog S."/>
            <person name="Vicente V.A."/>
            <person name="Weiss V.A."/>
            <person name="de Vries M."/>
            <person name="Cruz L.M."/>
            <person name="Souza E.M."/>
        </authorList>
    </citation>
    <scope>NUCLEOTIDE SEQUENCE [LARGE SCALE GENOMIC DNA]</scope>
    <source>
        <strain evidence="8 9">CBS 131958</strain>
    </source>
</reference>
<feature type="transmembrane region" description="Helical" evidence="6">
    <location>
        <begin position="33"/>
        <end position="51"/>
    </location>
</feature>
<evidence type="ECO:0000256" key="2">
    <source>
        <dbReference type="ARBA" id="ARBA00022448"/>
    </source>
</evidence>
<keyword evidence="4 6" id="KW-1133">Transmembrane helix</keyword>
<feature type="transmembrane region" description="Helical" evidence="6">
    <location>
        <begin position="193"/>
        <end position="213"/>
    </location>
</feature>
<comment type="subcellular location">
    <subcellularLocation>
        <location evidence="1">Membrane</location>
        <topology evidence="1">Multi-pass membrane protein</topology>
    </subcellularLocation>
</comment>
<dbReference type="InterPro" id="IPR020846">
    <property type="entry name" value="MFS_dom"/>
</dbReference>
<protein>
    <submittedName>
        <fullName evidence="8">Putative transporter</fullName>
    </submittedName>
</protein>
<feature type="transmembrane region" description="Helical" evidence="6">
    <location>
        <begin position="355"/>
        <end position="379"/>
    </location>
</feature>
<feature type="transmembrane region" description="Helical" evidence="6">
    <location>
        <begin position="391"/>
        <end position="412"/>
    </location>
</feature>
<evidence type="ECO:0000313" key="9">
    <source>
        <dbReference type="Proteomes" id="UP000038010"/>
    </source>
</evidence>
<evidence type="ECO:0000259" key="7">
    <source>
        <dbReference type="PROSITE" id="PS50850"/>
    </source>
</evidence>
<dbReference type="VEuPathDB" id="FungiDB:AB675_2611"/>
<accession>A0A0N1HH92</accession>
<dbReference type="PROSITE" id="PS50850">
    <property type="entry name" value="MFS"/>
    <property type="match status" value="1"/>
</dbReference>
<feature type="transmembrane region" description="Helical" evidence="6">
    <location>
        <begin position="424"/>
        <end position="443"/>
    </location>
</feature>
<feature type="transmembrane region" description="Helical" evidence="6">
    <location>
        <begin position="265"/>
        <end position="286"/>
    </location>
</feature>